<evidence type="ECO:0008006" key="4">
    <source>
        <dbReference type="Google" id="ProtNLM"/>
    </source>
</evidence>
<accession>A0ABU3SVP8</accession>
<dbReference type="EMBL" id="JAWDIO010000002">
    <property type="protein sequence ID" value="MDU0354084.1"/>
    <property type="molecule type" value="Genomic_DNA"/>
</dbReference>
<sequence length="311" mass="35723">MNTYKTIFSVNVFITLAVIYLVTPFTSLSQTLKSNPLPISQHPDYSNHIRFALSGENNPRWAEKAAYLQELLLLALDKSGREYTAESVILPDVVSSRRAKLLEEGVFHVTWMHTNAKLEQNSRPIRIPLFKGLIGLRLFFVRSNDLNRFANISTVEQLKLPFAGQGADWTDAQILEHNQFNLVTALNNDKLLDMLQHSRFDYFPRAVLEIWYEDSLNKLDNISVEPTLAIHYPTALYFFVANENNALARTIELGLNRCLADGSFDQLFNRYFSMDIAKADIAKRRIFTIDTAESSSFLPTERKELWFSFDN</sequence>
<proteinExistence type="predicted"/>
<keyword evidence="3" id="KW-1185">Reference proteome</keyword>
<keyword evidence="1" id="KW-0472">Membrane</keyword>
<evidence type="ECO:0000256" key="1">
    <source>
        <dbReference type="SAM" id="Phobius"/>
    </source>
</evidence>
<reference evidence="2 3" key="1">
    <citation type="submission" date="2023-10" db="EMBL/GenBank/DDBJ databases">
        <title>Glaciecola aquimarina strain GGW-M5 nov., isolated from a coastal seawater.</title>
        <authorList>
            <person name="Bayburt H."/>
            <person name="Kim J.M."/>
            <person name="Choi B.J."/>
            <person name="Jeon C.O."/>
        </authorList>
    </citation>
    <scope>NUCLEOTIDE SEQUENCE [LARGE SCALE GENOMIC DNA]</scope>
    <source>
        <strain evidence="2 3">KCTC 32108</strain>
    </source>
</reference>
<name>A0ABU3SVP8_9ALTE</name>
<evidence type="ECO:0000313" key="3">
    <source>
        <dbReference type="Proteomes" id="UP001247805"/>
    </source>
</evidence>
<gene>
    <name evidence="2" type="ORF">RS130_09170</name>
</gene>
<dbReference type="SUPFAM" id="SSF53850">
    <property type="entry name" value="Periplasmic binding protein-like II"/>
    <property type="match status" value="1"/>
</dbReference>
<comment type="caution">
    <text evidence="2">The sequence shown here is derived from an EMBL/GenBank/DDBJ whole genome shotgun (WGS) entry which is preliminary data.</text>
</comment>
<feature type="transmembrane region" description="Helical" evidence="1">
    <location>
        <begin position="6"/>
        <end position="23"/>
    </location>
</feature>
<dbReference type="Proteomes" id="UP001247805">
    <property type="component" value="Unassembled WGS sequence"/>
</dbReference>
<evidence type="ECO:0000313" key="2">
    <source>
        <dbReference type="EMBL" id="MDU0354084.1"/>
    </source>
</evidence>
<dbReference type="RefSeq" id="WP_316025708.1">
    <property type="nucleotide sequence ID" value="NZ_JAWDIO010000002.1"/>
</dbReference>
<protein>
    <recommendedName>
        <fullName evidence="4">Solute-binding protein family 3/N-terminal domain-containing protein</fullName>
    </recommendedName>
</protein>
<organism evidence="2 3">
    <name type="scientific">Paraglaciecola aquimarina</name>
    <dbReference type="NCBI Taxonomy" id="1235557"/>
    <lineage>
        <taxon>Bacteria</taxon>
        <taxon>Pseudomonadati</taxon>
        <taxon>Pseudomonadota</taxon>
        <taxon>Gammaproteobacteria</taxon>
        <taxon>Alteromonadales</taxon>
        <taxon>Alteromonadaceae</taxon>
        <taxon>Paraglaciecola</taxon>
    </lineage>
</organism>
<keyword evidence="1" id="KW-0812">Transmembrane</keyword>
<keyword evidence="1" id="KW-1133">Transmembrane helix</keyword>